<gene>
    <name evidence="4" type="primary">mog</name>
    <name evidence="4" type="ORF">CCAS_14455</name>
</gene>
<evidence type="ECO:0000313" key="4">
    <source>
        <dbReference type="EMBL" id="CCE56336.1"/>
    </source>
</evidence>
<dbReference type="CDD" id="cd00886">
    <property type="entry name" value="MogA_MoaB"/>
    <property type="match status" value="1"/>
</dbReference>
<dbReference type="PANTHER" id="PTHR43764">
    <property type="entry name" value="MOLYBDENUM COFACTOR BIOSYNTHESIS"/>
    <property type="match status" value="1"/>
</dbReference>
<dbReference type="Gene3D" id="3.40.980.10">
    <property type="entry name" value="MoaB/Mog-like domain"/>
    <property type="match status" value="1"/>
</dbReference>
<dbReference type="AlphaFoldDB" id="G7I1M1"/>
<proteinExistence type="predicted"/>
<keyword evidence="4" id="KW-0808">Transferase</keyword>
<accession>G7I1M1</accession>
<evidence type="ECO:0000256" key="1">
    <source>
        <dbReference type="ARBA" id="ARBA00005046"/>
    </source>
</evidence>
<dbReference type="GO" id="GO:0016779">
    <property type="term" value="F:nucleotidyltransferase activity"/>
    <property type="evidence" value="ECO:0007669"/>
    <property type="project" value="UniProtKB-KW"/>
</dbReference>
<dbReference type="Proteomes" id="UP000004840">
    <property type="component" value="Unassembled WGS sequence"/>
</dbReference>
<dbReference type="InterPro" id="IPR036425">
    <property type="entry name" value="MoaB/Mog-like_dom_sf"/>
</dbReference>
<dbReference type="InterPro" id="IPR001453">
    <property type="entry name" value="MoaB/Mog_dom"/>
</dbReference>
<dbReference type="SMART" id="SM00852">
    <property type="entry name" value="MoCF_biosynth"/>
    <property type="match status" value="1"/>
</dbReference>
<feature type="domain" description="MoaB/Mog" evidence="3">
    <location>
        <begin position="14"/>
        <end position="157"/>
    </location>
</feature>
<dbReference type="RefSeq" id="WP_006823767.1">
    <property type="nucleotide sequence ID" value="NZ_CAFW01000103.1"/>
</dbReference>
<name>G7I1M1_9CORY</name>
<evidence type="ECO:0000256" key="2">
    <source>
        <dbReference type="ARBA" id="ARBA00023150"/>
    </source>
</evidence>
<evidence type="ECO:0000259" key="3">
    <source>
        <dbReference type="SMART" id="SM00852"/>
    </source>
</evidence>
<keyword evidence="2" id="KW-0501">Molybdenum cofactor biosynthesis</keyword>
<dbReference type="InterPro" id="IPR051920">
    <property type="entry name" value="MPT_Adenylyltrnsfr/MoaC-Rel"/>
</dbReference>
<dbReference type="PANTHER" id="PTHR43764:SF1">
    <property type="entry name" value="MOLYBDOPTERIN MOLYBDOTRANSFERASE"/>
    <property type="match status" value="1"/>
</dbReference>
<evidence type="ECO:0000313" key="5">
    <source>
        <dbReference type="Proteomes" id="UP000004840"/>
    </source>
</evidence>
<dbReference type="SUPFAM" id="SSF53218">
    <property type="entry name" value="Molybdenum cofactor biosynthesis proteins"/>
    <property type="match status" value="1"/>
</dbReference>
<dbReference type="EMBL" id="CAFW01000103">
    <property type="protein sequence ID" value="CCE56336.1"/>
    <property type="molecule type" value="Genomic_DNA"/>
</dbReference>
<reference evidence="4 5" key="1">
    <citation type="journal article" date="2012" name="J. Bacteriol.">
        <title>Genome Sequence of Corynebacterium casei UCMA 3821, Isolated from a Smear-Ripened Cheese.</title>
        <authorList>
            <person name="Monnet C."/>
            <person name="Loux V."/>
            <person name="Bento P."/>
            <person name="Gibrat J.F."/>
            <person name="Straub C."/>
            <person name="Bonnarme P."/>
            <person name="Landaud S."/>
            <person name="Irlinger F."/>
        </authorList>
    </citation>
    <scope>NUCLEOTIDE SEQUENCE [LARGE SCALE GENOMIC DNA]</scope>
    <source>
        <strain evidence="4 5">UCMA 3821</strain>
    </source>
</reference>
<protein>
    <submittedName>
        <fullName evidence="4">Molybdopterin adenylyltransferase</fullName>
    </submittedName>
</protein>
<sequence>MNSKNTSDKPRTSLVVVASTRAAAGEYEDRSGKIAVEFLRSQGLDTPDAVIVADANIQSAIDNVLNGPDAPDVLLTSGGTGITPDDRTVEAVESHIVKELPGIAVAFWNKGLETVPTAALSRCIAGITRQTFVMTLPGSPGGVKDGCAVLEGILGHIIDVMKGNNEH</sequence>
<keyword evidence="4" id="KW-0548">Nucleotidyltransferase</keyword>
<comment type="pathway">
    <text evidence="1">Cofactor biosynthesis; molybdopterin biosynthesis.</text>
</comment>
<dbReference type="Pfam" id="PF00994">
    <property type="entry name" value="MoCF_biosynth"/>
    <property type="match status" value="1"/>
</dbReference>
<dbReference type="GO" id="GO:0006777">
    <property type="term" value="P:Mo-molybdopterin cofactor biosynthetic process"/>
    <property type="evidence" value="ECO:0007669"/>
    <property type="project" value="UniProtKB-KW"/>
</dbReference>
<comment type="caution">
    <text evidence="4">The sequence shown here is derived from an EMBL/GenBank/DDBJ whole genome shotgun (WGS) entry which is preliminary data.</text>
</comment>
<organism evidence="4 5">
    <name type="scientific">Corynebacterium casei UCMA 3821</name>
    <dbReference type="NCBI Taxonomy" id="1110505"/>
    <lineage>
        <taxon>Bacteria</taxon>
        <taxon>Bacillati</taxon>
        <taxon>Actinomycetota</taxon>
        <taxon>Actinomycetes</taxon>
        <taxon>Mycobacteriales</taxon>
        <taxon>Corynebacteriaceae</taxon>
        <taxon>Corynebacterium</taxon>
    </lineage>
</organism>